<dbReference type="EMBL" id="AHGT01000012">
    <property type="protein sequence ID" value="ESU38495.1"/>
    <property type="molecule type" value="Genomic_DNA"/>
</dbReference>
<evidence type="ECO:0000313" key="2">
    <source>
        <dbReference type="EMBL" id="ESU38495.1"/>
    </source>
</evidence>
<gene>
    <name evidence="2" type="ORF">DHA2_7035</name>
</gene>
<name>V6TND2_GIAIN</name>
<feature type="compositionally biased region" description="Low complexity" evidence="1">
    <location>
        <begin position="494"/>
        <end position="529"/>
    </location>
</feature>
<evidence type="ECO:0000256" key="1">
    <source>
        <dbReference type="SAM" id="MobiDB-lite"/>
    </source>
</evidence>
<reference evidence="2 3" key="2">
    <citation type="journal article" date="2013" name="Genome Biol. Evol.">
        <title>Genome sequencing of Giardia lamblia genotypes A2 and B isolates (DH and GS) and comparative analysis with the genomes of genotypes A1 and E (WB and Pig).</title>
        <authorList>
            <person name="Adam R.D."/>
            <person name="Dahlstrom E.W."/>
            <person name="Martens C.A."/>
            <person name="Bruno D.P."/>
            <person name="Barbian K.D."/>
            <person name="Ricklefs S.M."/>
            <person name="Hernandez M.M."/>
            <person name="Narla N.P."/>
            <person name="Patel R.B."/>
            <person name="Porcella S.F."/>
            <person name="Nash T.E."/>
        </authorList>
    </citation>
    <scope>NUCLEOTIDE SEQUENCE [LARGE SCALE GENOMIC DNA]</scope>
    <source>
        <strain evidence="2 3">DH</strain>
    </source>
</reference>
<dbReference type="VEuPathDB" id="GiardiaDB:GL50581_2358"/>
<comment type="caution">
    <text evidence="2">The sequence shown here is derived from an EMBL/GenBank/DDBJ whole genome shotgun (WGS) entry which is preliminary data.</text>
</comment>
<accession>V6TND2</accession>
<dbReference type="AlphaFoldDB" id="V6TND2"/>
<organism evidence="2 3">
    <name type="scientific">Giardia intestinalis</name>
    <name type="common">Giardia lamblia</name>
    <dbReference type="NCBI Taxonomy" id="5741"/>
    <lineage>
        <taxon>Eukaryota</taxon>
        <taxon>Metamonada</taxon>
        <taxon>Diplomonadida</taxon>
        <taxon>Hexamitidae</taxon>
        <taxon>Giardiinae</taxon>
        <taxon>Giardia</taxon>
    </lineage>
</organism>
<dbReference type="Proteomes" id="UP000018320">
    <property type="component" value="Unassembled WGS sequence"/>
</dbReference>
<dbReference type="VEuPathDB" id="GiardiaDB:DHA2_7035"/>
<dbReference type="VEuPathDB" id="GiardiaDB:QR46_4659"/>
<proteinExistence type="predicted"/>
<evidence type="ECO:0000313" key="3">
    <source>
        <dbReference type="Proteomes" id="UP000018320"/>
    </source>
</evidence>
<dbReference type="VEuPathDB" id="GiardiaDB:GL50803_007035"/>
<protein>
    <submittedName>
        <fullName evidence="2">Uncharacterized protein</fullName>
    </submittedName>
</protein>
<feature type="region of interest" description="Disordered" evidence="1">
    <location>
        <begin position="440"/>
        <end position="529"/>
    </location>
</feature>
<sequence>MVSLARKNKELKMKAVHPSFSLEDAHRAYESKDYKTAVSVYRDILLQIEDESAIADLNICRHFFAFGKSLLEYARHFNKEYTDYLQQREEYAEVKGSLPVGMAEEDETSEELQDLTSILPPEKYFDMAKQVFGVAVTIAQNAIVEALNGMDMKKAAISASLGPSSSEVTRQIKFKRVSDACREELKLPVNLCFSSMYNLMLCKLEQGISVTLEFKELFAVAIDHGFSVTEMIDGTFALYTFFNVLSDYYEEKKLKKSLEEFEKTVGTVPAADSPENADRDVMQLSHVSTSSTTDAEVPPEELLIDILKDLHTYYSVCLANAKIMTKRSVLGRLRQTKEGATIESDATENLRLLERKLHSLNCGFKNYLVEKHLCATTFGQSTRKSQICNFGHESISDGDVSYDSNIKEKKALAADTQHRIVSLSTLRASGVSEETISSLRASISDPNGTVKPSHHSDDGSSDDEDFVPSSFEDTSDVLTDSGCSSSSESDKSSTRPSSDSSYSSSSSSLSSSSSSYCSSSSLPTSSSSD</sequence>
<reference evidence="3" key="1">
    <citation type="submission" date="2012-02" db="EMBL/GenBank/DDBJ databases">
        <title>Genome sequencing of Giardia lamblia Genotypes A2 and B isolates (DH and GS) and comparative analysis with the genomes of Genotypes A1 and E (WB and Pig).</title>
        <authorList>
            <person name="Adam R."/>
            <person name="Dahlstrom E."/>
            <person name="Martens C."/>
            <person name="Bruno D."/>
            <person name="Barbian K."/>
            <person name="Porcella S.F."/>
            <person name="Nash T."/>
        </authorList>
    </citation>
    <scope>NUCLEOTIDE SEQUENCE</scope>
    <source>
        <strain evidence="3">DH</strain>
    </source>
</reference>